<evidence type="ECO:0000313" key="9">
    <source>
        <dbReference type="EMBL" id="VVC45525.1"/>
    </source>
</evidence>
<reference evidence="9 10" key="1">
    <citation type="submission" date="2019-08" db="EMBL/GenBank/DDBJ databases">
        <authorList>
            <person name="Alioto T."/>
            <person name="Alioto T."/>
            <person name="Gomez Garrido J."/>
        </authorList>
    </citation>
    <scope>NUCLEOTIDE SEQUENCE [LARGE SCALE GENOMIC DNA]</scope>
</reference>
<protein>
    <recommendedName>
        <fullName evidence="8">VTT domain-containing protein</fullName>
    </recommendedName>
</protein>
<evidence type="ECO:0000256" key="7">
    <source>
        <dbReference type="SAM" id="Phobius"/>
    </source>
</evidence>
<dbReference type="PANTHER" id="PTHR43220">
    <property type="match status" value="1"/>
</dbReference>
<dbReference type="PANTHER" id="PTHR43220:SF18">
    <property type="entry name" value="TRANSMEMBRANE PROTEIN 41B"/>
    <property type="match status" value="1"/>
</dbReference>
<dbReference type="AlphaFoldDB" id="A0A5E4NNY1"/>
<evidence type="ECO:0000256" key="5">
    <source>
        <dbReference type="ARBA" id="ARBA00025797"/>
    </source>
</evidence>
<dbReference type="InterPro" id="IPR032816">
    <property type="entry name" value="VTT_dom"/>
</dbReference>
<feature type="transmembrane region" description="Helical" evidence="7">
    <location>
        <begin position="296"/>
        <end position="317"/>
    </location>
</feature>
<evidence type="ECO:0000256" key="4">
    <source>
        <dbReference type="ARBA" id="ARBA00023136"/>
    </source>
</evidence>
<dbReference type="GO" id="GO:0005789">
    <property type="term" value="C:endoplasmic reticulum membrane"/>
    <property type="evidence" value="ECO:0007669"/>
    <property type="project" value="TreeGrafter"/>
</dbReference>
<dbReference type="GO" id="GO:0000045">
    <property type="term" value="P:autophagosome assembly"/>
    <property type="evidence" value="ECO:0007669"/>
    <property type="project" value="TreeGrafter"/>
</dbReference>
<feature type="domain" description="VTT" evidence="8">
    <location>
        <begin position="201"/>
        <end position="317"/>
    </location>
</feature>
<feature type="transmembrane region" description="Helical" evidence="7">
    <location>
        <begin position="266"/>
        <end position="284"/>
    </location>
</feature>
<evidence type="ECO:0000256" key="1">
    <source>
        <dbReference type="ARBA" id="ARBA00004141"/>
    </source>
</evidence>
<proteinExistence type="inferred from homology"/>
<feature type="transmembrane region" description="Helical" evidence="7">
    <location>
        <begin position="122"/>
        <end position="142"/>
    </location>
</feature>
<evidence type="ECO:0000256" key="6">
    <source>
        <dbReference type="SAM" id="MobiDB-lite"/>
    </source>
</evidence>
<feature type="region of interest" description="Disordered" evidence="6">
    <location>
        <begin position="1"/>
        <end position="39"/>
    </location>
</feature>
<evidence type="ECO:0000313" key="10">
    <source>
        <dbReference type="Proteomes" id="UP000325440"/>
    </source>
</evidence>
<feature type="transmembrane region" description="Helical" evidence="7">
    <location>
        <begin position="179"/>
        <end position="198"/>
    </location>
</feature>
<keyword evidence="4 7" id="KW-0472">Membrane</keyword>
<keyword evidence="10" id="KW-1185">Reference proteome</keyword>
<evidence type="ECO:0000256" key="2">
    <source>
        <dbReference type="ARBA" id="ARBA00022692"/>
    </source>
</evidence>
<dbReference type="OrthoDB" id="3364966at2759"/>
<feature type="transmembrane region" description="Helical" evidence="7">
    <location>
        <begin position="329"/>
        <end position="351"/>
    </location>
</feature>
<dbReference type="Proteomes" id="UP000325440">
    <property type="component" value="Unassembled WGS sequence"/>
</dbReference>
<name>A0A5E4NNY1_9HEMI</name>
<dbReference type="InterPro" id="IPR045014">
    <property type="entry name" value="TM41A/B"/>
</dbReference>
<accession>A0A5E4NNY1</accession>
<comment type="similarity">
    <text evidence="5">Belongs to the TMEM41 family.</text>
</comment>
<gene>
    <name evidence="9" type="ORF">CINCED_3A024248</name>
</gene>
<organism evidence="9 10">
    <name type="scientific">Cinara cedri</name>
    <dbReference type="NCBI Taxonomy" id="506608"/>
    <lineage>
        <taxon>Eukaryota</taxon>
        <taxon>Metazoa</taxon>
        <taxon>Ecdysozoa</taxon>
        <taxon>Arthropoda</taxon>
        <taxon>Hexapoda</taxon>
        <taxon>Insecta</taxon>
        <taxon>Pterygota</taxon>
        <taxon>Neoptera</taxon>
        <taxon>Paraneoptera</taxon>
        <taxon>Hemiptera</taxon>
        <taxon>Sternorrhyncha</taxon>
        <taxon>Aphidomorpha</taxon>
        <taxon>Aphidoidea</taxon>
        <taxon>Aphididae</taxon>
        <taxon>Lachninae</taxon>
        <taxon>Cinara</taxon>
    </lineage>
</organism>
<comment type="subcellular location">
    <subcellularLocation>
        <location evidence="1">Membrane</location>
        <topology evidence="1">Multi-pass membrane protein</topology>
    </subcellularLocation>
</comment>
<evidence type="ECO:0000256" key="3">
    <source>
        <dbReference type="ARBA" id="ARBA00022989"/>
    </source>
</evidence>
<keyword evidence="2 7" id="KW-0812">Transmembrane</keyword>
<feature type="compositionally biased region" description="Basic and acidic residues" evidence="6">
    <location>
        <begin position="14"/>
        <end position="36"/>
    </location>
</feature>
<feature type="transmembrane region" description="Helical" evidence="7">
    <location>
        <begin position="210"/>
        <end position="235"/>
    </location>
</feature>
<dbReference type="EMBL" id="CABPRJ010002405">
    <property type="protein sequence ID" value="VVC45525.1"/>
    <property type="molecule type" value="Genomic_DNA"/>
</dbReference>
<dbReference type="Pfam" id="PF09335">
    <property type="entry name" value="VTT_dom"/>
    <property type="match status" value="1"/>
</dbReference>
<keyword evidence="3 7" id="KW-1133">Transmembrane helix</keyword>
<sequence length="360" mass="39982">MADATDDSGGGGGTRREPDTRRTRPESATPDADRRPAAAAAAARIAVDGDRHNGDRPTADQTVRVAVDDDNYVCLSMTEPLQNTMDRENQVLQNESVTIVEDTIAILDIKEEDDKPLSTTKAVIILAAIFLTSSLVLGNLYYNFPKFKDDEKKYIKIPFSIEDAENLGKVLDHYKNTHYVRVLLAISFCSIFLHTFALPGSFTLAILSGYLYPFPLALGTMCFCSAMGSTFCYLLSLTIGRKLAYAYFPDKIRSYASLVKKHEDNVLFVIMFWRIIPFFPSWLINICAPLVNVPLLPFWVGTFIGVAVPSGLSIQAGKTLKDLSSSTTLWSWSSVLFLVTFATLSLLPIIYKAKLRDKFD</sequence>
<evidence type="ECO:0000259" key="8">
    <source>
        <dbReference type="Pfam" id="PF09335"/>
    </source>
</evidence>